<name>A0A1I4HA99_9BACI</name>
<accession>A0A1I4HA99</accession>
<dbReference type="EMBL" id="FOTR01000001">
    <property type="protein sequence ID" value="SFL39144.1"/>
    <property type="molecule type" value="Genomic_DNA"/>
</dbReference>
<sequence>METSDYLNMSINIILVLITLGTVIYAKKNVIATDSPRVIITNYKETYSHKDENFFKVGVSVKNFGNGVAIKTFLLLIVVDKQKRKHYFLSKPISGLESKMIRETEIELTREQISNEMITSMESPKKYVGAFVISQDFFNNLYWSPITFTKNEIHLQDFVIPINRISKLSLKYRIVKRQIKKTKKQKNTYVDRISNNGIVIENIDQKFIKK</sequence>
<keyword evidence="1" id="KW-0812">Transmembrane</keyword>
<dbReference type="OrthoDB" id="9840070at2"/>
<dbReference type="RefSeq" id="WP_091480157.1">
    <property type="nucleotide sequence ID" value="NZ_FOTR01000001.1"/>
</dbReference>
<proteinExistence type="predicted"/>
<dbReference type="Proteomes" id="UP000198565">
    <property type="component" value="Unassembled WGS sequence"/>
</dbReference>
<organism evidence="2 3">
    <name type="scientific">Gracilibacillus orientalis</name>
    <dbReference type="NCBI Taxonomy" id="334253"/>
    <lineage>
        <taxon>Bacteria</taxon>
        <taxon>Bacillati</taxon>
        <taxon>Bacillota</taxon>
        <taxon>Bacilli</taxon>
        <taxon>Bacillales</taxon>
        <taxon>Bacillaceae</taxon>
        <taxon>Gracilibacillus</taxon>
    </lineage>
</organism>
<keyword evidence="3" id="KW-1185">Reference proteome</keyword>
<gene>
    <name evidence="2" type="ORF">SAMN04487943_101314</name>
</gene>
<protein>
    <submittedName>
        <fullName evidence="2">Uncharacterized protein</fullName>
    </submittedName>
</protein>
<reference evidence="3" key="1">
    <citation type="submission" date="2016-10" db="EMBL/GenBank/DDBJ databases">
        <authorList>
            <person name="Varghese N."/>
            <person name="Submissions S."/>
        </authorList>
    </citation>
    <scope>NUCLEOTIDE SEQUENCE [LARGE SCALE GENOMIC DNA]</scope>
    <source>
        <strain evidence="3">CGMCC 1.4250</strain>
    </source>
</reference>
<keyword evidence="1" id="KW-0472">Membrane</keyword>
<keyword evidence="1" id="KW-1133">Transmembrane helix</keyword>
<feature type="transmembrane region" description="Helical" evidence="1">
    <location>
        <begin position="6"/>
        <end position="26"/>
    </location>
</feature>
<evidence type="ECO:0000313" key="3">
    <source>
        <dbReference type="Proteomes" id="UP000198565"/>
    </source>
</evidence>
<dbReference type="AlphaFoldDB" id="A0A1I4HA99"/>
<dbReference type="STRING" id="334253.SAMN04487943_101314"/>
<evidence type="ECO:0000313" key="2">
    <source>
        <dbReference type="EMBL" id="SFL39144.1"/>
    </source>
</evidence>
<evidence type="ECO:0000256" key="1">
    <source>
        <dbReference type="SAM" id="Phobius"/>
    </source>
</evidence>